<evidence type="ECO:0000256" key="6">
    <source>
        <dbReference type="ARBA" id="ARBA00052204"/>
    </source>
</evidence>
<dbReference type="PANTHER" id="PTHR47990">
    <property type="entry name" value="2-OXOGLUTARATE (2OG) AND FE(II)-DEPENDENT OXYGENASE SUPERFAMILY PROTEIN-RELATED"/>
    <property type="match status" value="1"/>
</dbReference>
<dbReference type="GO" id="GO:0045543">
    <property type="term" value="F:gibberellin 2-beta-dioxygenase activity"/>
    <property type="evidence" value="ECO:0007669"/>
    <property type="project" value="UniProtKB-EC"/>
</dbReference>
<feature type="domain" description="Fe2OG dioxygenase" evidence="11">
    <location>
        <begin position="169"/>
        <end position="287"/>
    </location>
</feature>
<sequence length="347" mass="39045">MVVATLTPEGNERILAADLPVVDLSWSREKVRKLVVRACEEYGFFKVISHGVPEDVVELAEKESVGFFSLPASEKKKAGPPNPLGYGSKQIGFNGDSGDLEYLLLHASHCSIYHRVRALSMKDPHTLSYALSDYVQVVKELACDLLEIIAEGLGLEDRRSFSKLIRDSESDSLIRINHYPSPFNNDIDHHHHHHNNKSSAESRVGFGEHSDPQILTILRSNDVEGLQIQPPMDSSVWVPVKSDPSAFFINVGDALQVMTNGRFVSVRHRAIANAQRSRLSTIFFAAPPLQTCVSPLPLMVTHNNPPRYKSYLWAEYKKLMYSLQLASNRLELFQTDCRRDELDLKII</sequence>
<reference evidence="12 13" key="1">
    <citation type="journal article" date="2017" name="Nature">
        <title>The Apostasia genome and the evolution of orchids.</title>
        <authorList>
            <person name="Zhang G.Q."/>
            <person name="Liu K.W."/>
            <person name="Li Z."/>
            <person name="Lohaus R."/>
            <person name="Hsiao Y.Y."/>
            <person name="Niu S.C."/>
            <person name="Wang J.Y."/>
            <person name="Lin Y.C."/>
            <person name="Xu Q."/>
            <person name="Chen L.J."/>
            <person name="Yoshida K."/>
            <person name="Fujiwara S."/>
            <person name="Wang Z.W."/>
            <person name="Zhang Y.Q."/>
            <person name="Mitsuda N."/>
            <person name="Wang M."/>
            <person name="Liu G.H."/>
            <person name="Pecoraro L."/>
            <person name="Huang H.X."/>
            <person name="Xiao X.J."/>
            <person name="Lin M."/>
            <person name="Wu X.Y."/>
            <person name="Wu W.L."/>
            <person name="Chen Y.Y."/>
            <person name="Chang S.B."/>
            <person name="Sakamoto S."/>
            <person name="Ohme-Takagi M."/>
            <person name="Yagi M."/>
            <person name="Zeng S.J."/>
            <person name="Shen C.Y."/>
            <person name="Yeh C.M."/>
            <person name="Luo Y.B."/>
            <person name="Tsai W.C."/>
            <person name="Van de Peer Y."/>
            <person name="Liu Z.J."/>
        </authorList>
    </citation>
    <scope>NUCLEOTIDE SEQUENCE [LARGE SCALE GENOMIC DNA]</scope>
    <source>
        <strain evidence="13">cv. Shenzhen</strain>
        <tissue evidence="12">Stem</tissue>
    </source>
</reference>
<dbReference type="Proteomes" id="UP000236161">
    <property type="component" value="Unassembled WGS sequence"/>
</dbReference>
<comment type="similarity">
    <text evidence="7">Belongs to the iron/ascorbate-dependent oxidoreductase family. GA2OX subfamily.</text>
</comment>
<dbReference type="InterPro" id="IPR044861">
    <property type="entry name" value="IPNS-like_FE2OG_OXY"/>
</dbReference>
<evidence type="ECO:0000256" key="7">
    <source>
        <dbReference type="ARBA" id="ARBA00061282"/>
    </source>
</evidence>
<keyword evidence="3 12" id="KW-0223">Dioxygenase</keyword>
<dbReference type="InterPro" id="IPR050231">
    <property type="entry name" value="Iron_ascorbate_oxido_reductase"/>
</dbReference>
<name>A0A2I0A7L6_9ASPA</name>
<dbReference type="Pfam" id="PF14226">
    <property type="entry name" value="DIOX_N"/>
    <property type="match status" value="1"/>
</dbReference>
<evidence type="ECO:0000256" key="3">
    <source>
        <dbReference type="ARBA" id="ARBA00022964"/>
    </source>
</evidence>
<keyword evidence="5 9" id="KW-0408">Iron</keyword>
<dbReference type="SUPFAM" id="SSF51197">
    <property type="entry name" value="Clavaminate synthase-like"/>
    <property type="match status" value="1"/>
</dbReference>
<evidence type="ECO:0000256" key="4">
    <source>
        <dbReference type="ARBA" id="ARBA00023002"/>
    </source>
</evidence>
<keyword evidence="4 9" id="KW-0560">Oxidoreductase</keyword>
<evidence type="ECO:0000259" key="11">
    <source>
        <dbReference type="PROSITE" id="PS51471"/>
    </source>
</evidence>
<accession>A0A2I0A7L6</accession>
<proteinExistence type="inferred from homology"/>
<dbReference type="Gene3D" id="2.60.120.330">
    <property type="entry name" value="B-lactam Antibiotic, Isopenicillin N Synthase, Chain"/>
    <property type="match status" value="1"/>
</dbReference>
<dbReference type="GO" id="GO:0009685">
    <property type="term" value="P:gibberellin metabolic process"/>
    <property type="evidence" value="ECO:0007669"/>
    <property type="project" value="UniProtKB-ARBA"/>
</dbReference>
<evidence type="ECO:0000256" key="10">
    <source>
        <dbReference type="SAM" id="MobiDB-lite"/>
    </source>
</evidence>
<evidence type="ECO:0000256" key="8">
    <source>
        <dbReference type="ARBA" id="ARBA00066708"/>
    </source>
</evidence>
<dbReference type="PRINTS" id="PR00682">
    <property type="entry name" value="IPNSYNTHASE"/>
</dbReference>
<evidence type="ECO:0000313" key="12">
    <source>
        <dbReference type="EMBL" id="PKA51541.1"/>
    </source>
</evidence>
<dbReference type="OrthoDB" id="288590at2759"/>
<comment type="catalytic activity">
    <reaction evidence="6">
        <text>gibberellin A1 + 2-oxoglutarate + O2 = gibberellin A8 + succinate + CO2</text>
        <dbReference type="Rhea" id="RHEA:15005"/>
        <dbReference type="ChEBI" id="CHEBI:15379"/>
        <dbReference type="ChEBI" id="CHEBI:16526"/>
        <dbReference type="ChEBI" id="CHEBI:16810"/>
        <dbReference type="ChEBI" id="CHEBI:30031"/>
        <dbReference type="ChEBI" id="CHEBI:58524"/>
        <dbReference type="ChEBI" id="CHEBI:58594"/>
        <dbReference type="EC" id="1.14.11.13"/>
    </reaction>
</comment>
<dbReference type="Pfam" id="PF03171">
    <property type="entry name" value="2OG-FeII_Oxy"/>
    <property type="match status" value="1"/>
</dbReference>
<dbReference type="EMBL" id="KZ452013">
    <property type="protein sequence ID" value="PKA51541.1"/>
    <property type="molecule type" value="Genomic_DNA"/>
</dbReference>
<evidence type="ECO:0000313" key="13">
    <source>
        <dbReference type="Proteomes" id="UP000236161"/>
    </source>
</evidence>
<dbReference type="GO" id="GO:0046872">
    <property type="term" value="F:metal ion binding"/>
    <property type="evidence" value="ECO:0007669"/>
    <property type="project" value="UniProtKB-KW"/>
</dbReference>
<dbReference type="InterPro" id="IPR027443">
    <property type="entry name" value="IPNS-like_sf"/>
</dbReference>
<dbReference type="AlphaFoldDB" id="A0A2I0A7L6"/>
<evidence type="ECO:0000256" key="5">
    <source>
        <dbReference type="ARBA" id="ARBA00023004"/>
    </source>
</evidence>
<evidence type="ECO:0000256" key="1">
    <source>
        <dbReference type="ARBA" id="ARBA00001961"/>
    </source>
</evidence>
<feature type="region of interest" description="Disordered" evidence="10">
    <location>
        <begin position="185"/>
        <end position="205"/>
    </location>
</feature>
<dbReference type="InterPro" id="IPR026992">
    <property type="entry name" value="DIOX_N"/>
</dbReference>
<keyword evidence="13" id="KW-1185">Reference proteome</keyword>
<dbReference type="FunFam" id="2.60.120.330:FF:000025">
    <property type="entry name" value="Gibberellin 2-beta-dioxygenase 2"/>
    <property type="match status" value="1"/>
</dbReference>
<dbReference type="InterPro" id="IPR005123">
    <property type="entry name" value="Oxoglu/Fe-dep_dioxygenase_dom"/>
</dbReference>
<evidence type="ECO:0000256" key="9">
    <source>
        <dbReference type="RuleBase" id="RU003682"/>
    </source>
</evidence>
<keyword evidence="2 9" id="KW-0479">Metal-binding</keyword>
<dbReference type="EC" id="1.14.11.13" evidence="8"/>
<organism evidence="12 13">
    <name type="scientific">Apostasia shenzhenica</name>
    <dbReference type="NCBI Taxonomy" id="1088818"/>
    <lineage>
        <taxon>Eukaryota</taxon>
        <taxon>Viridiplantae</taxon>
        <taxon>Streptophyta</taxon>
        <taxon>Embryophyta</taxon>
        <taxon>Tracheophyta</taxon>
        <taxon>Spermatophyta</taxon>
        <taxon>Magnoliopsida</taxon>
        <taxon>Liliopsida</taxon>
        <taxon>Asparagales</taxon>
        <taxon>Orchidaceae</taxon>
        <taxon>Apostasioideae</taxon>
        <taxon>Apostasia</taxon>
    </lineage>
</organism>
<comment type="cofactor">
    <cofactor evidence="1">
        <name>L-ascorbate</name>
        <dbReference type="ChEBI" id="CHEBI:38290"/>
    </cofactor>
</comment>
<protein>
    <recommendedName>
        <fullName evidence="8">gibberellin 2beta-dioxygenase</fullName>
        <ecNumber evidence="8">1.14.11.13</ecNumber>
    </recommendedName>
</protein>
<dbReference type="PROSITE" id="PS51471">
    <property type="entry name" value="FE2OG_OXY"/>
    <property type="match status" value="1"/>
</dbReference>
<gene>
    <name evidence="12" type="primary">GA2OX2</name>
    <name evidence="12" type="ORF">AXF42_Ash002908</name>
</gene>
<dbReference type="STRING" id="1088818.A0A2I0A7L6"/>
<evidence type="ECO:0000256" key="2">
    <source>
        <dbReference type="ARBA" id="ARBA00022723"/>
    </source>
</evidence>